<dbReference type="InterPro" id="IPR058089">
    <property type="entry name" value="EgtUBC_SBD"/>
</dbReference>
<evidence type="ECO:0000256" key="5">
    <source>
        <dbReference type="ARBA" id="ARBA00023136"/>
    </source>
</evidence>
<dbReference type="OrthoDB" id="9801163at2"/>
<comment type="similarity">
    <text evidence="7">In the N-terminal section; belongs to the binding-protein-dependent transport system permease family.</text>
</comment>
<dbReference type="PROSITE" id="PS50928">
    <property type="entry name" value="ABC_TM1"/>
    <property type="match status" value="1"/>
</dbReference>
<keyword evidence="11" id="KW-1185">Reference proteome</keyword>
<dbReference type="SUPFAM" id="SSF53850">
    <property type="entry name" value="Periplasmic binding protein-like II"/>
    <property type="match status" value="1"/>
</dbReference>
<dbReference type="SUPFAM" id="SSF161098">
    <property type="entry name" value="MetI-like"/>
    <property type="match status" value="1"/>
</dbReference>
<dbReference type="Gene3D" id="1.10.3720.10">
    <property type="entry name" value="MetI-like"/>
    <property type="match status" value="1"/>
</dbReference>
<feature type="domain" description="ABC transmembrane type-1" evidence="9">
    <location>
        <begin position="20"/>
        <end position="199"/>
    </location>
</feature>
<feature type="transmembrane region" description="Helical" evidence="8">
    <location>
        <begin position="55"/>
        <end position="75"/>
    </location>
</feature>
<dbReference type="InterPro" id="IPR051204">
    <property type="entry name" value="ABC_transp_perm/SBD"/>
</dbReference>
<reference evidence="10 11" key="1">
    <citation type="submission" date="2017-05" db="EMBL/GenBank/DDBJ databases">
        <authorList>
            <person name="Varghese N."/>
            <person name="Submissions S."/>
        </authorList>
    </citation>
    <scope>NUCLEOTIDE SEQUENCE [LARGE SCALE GENOMIC DNA]</scope>
    <source>
        <strain evidence="10 11">DSM 45474</strain>
    </source>
</reference>
<name>A0A521EY48_9BACL</name>
<evidence type="ECO:0000256" key="4">
    <source>
        <dbReference type="ARBA" id="ARBA00022989"/>
    </source>
</evidence>
<keyword evidence="3 8" id="KW-0812">Transmembrane</keyword>
<dbReference type="FunFam" id="1.10.3720.10:FF:000001">
    <property type="entry name" value="Glycine betaine ABC transporter, permease"/>
    <property type="match status" value="1"/>
</dbReference>
<organism evidence="10 11">
    <name type="scientific">Melghirimyces algeriensis</name>
    <dbReference type="NCBI Taxonomy" id="910412"/>
    <lineage>
        <taxon>Bacteria</taxon>
        <taxon>Bacillati</taxon>
        <taxon>Bacillota</taxon>
        <taxon>Bacilli</taxon>
        <taxon>Bacillales</taxon>
        <taxon>Thermoactinomycetaceae</taxon>
        <taxon>Melghirimyces</taxon>
    </lineage>
</organism>
<comment type="subcellular location">
    <subcellularLocation>
        <location evidence="8">Cell membrane</location>
        <topology evidence="8">Multi-pass membrane protein</topology>
    </subcellularLocation>
    <subcellularLocation>
        <location evidence="1">Membrane</location>
        <topology evidence="1">Multi-pass membrane protein</topology>
    </subcellularLocation>
</comment>
<dbReference type="Gene3D" id="3.40.190.120">
    <property type="entry name" value="Osmoprotection protein (prox), domain 2"/>
    <property type="match status" value="1"/>
</dbReference>
<gene>
    <name evidence="10" type="ORF">SAMN06264849_11163</name>
</gene>
<evidence type="ECO:0000256" key="1">
    <source>
        <dbReference type="ARBA" id="ARBA00004141"/>
    </source>
</evidence>
<evidence type="ECO:0000256" key="3">
    <source>
        <dbReference type="ARBA" id="ARBA00022692"/>
    </source>
</evidence>
<feature type="transmembrane region" description="Helical" evidence="8">
    <location>
        <begin position="211"/>
        <end position="230"/>
    </location>
</feature>
<evidence type="ECO:0000256" key="8">
    <source>
        <dbReference type="RuleBase" id="RU363032"/>
    </source>
</evidence>
<dbReference type="Pfam" id="PF00528">
    <property type="entry name" value="BPD_transp_1"/>
    <property type="match status" value="1"/>
</dbReference>
<feature type="transmembrane region" description="Helical" evidence="8">
    <location>
        <begin position="134"/>
        <end position="160"/>
    </location>
</feature>
<keyword evidence="2 8" id="KW-0813">Transport</keyword>
<feature type="transmembrane region" description="Helical" evidence="8">
    <location>
        <begin position="24"/>
        <end position="43"/>
    </location>
</feature>
<sequence>MIRQWIQLVEKHADELVQTTWEHLQLSMLSLLLAVLIALPLGIYLSRKQKLAESIIGVTAVLQTIPSLALLGFMIPLLGIGKTPAVIALTAYALLPILRNTYTGIKEVDPVLTEAATGMGMSSWRRLVKVELPLAMPVIMAGIRTAMVLIVGTATLAALIGAGGLGDLILTGIQRADNGYILLGAIPAALLAIFFDLVLRLTEKRSRNASVRPIAVVGLLAVLVVLAPFVTVDSKEDIVIGGKLGAEPEILIHMYQILIEEKTDLTVQLKPRLGGTDFLFKALQKGDIDIYPEFTGTAITTLLKKEPSGTDEEAVYRQAREGLMDKYNLVMLKPMAYNNTYALAVKKKTAQKYNLKTISDLKPHVGQLKAGFTFEFKDRNDGYRGIQKVYGLMFPHLQTMDAGLRSKAIQTGDVDVIDAYSTDGYMIEYRLVALKDDQQLFPTYQGAPLMRKETLEKYPELEGALNQLAGRITEEEMQKMNHQVDFKDADPKQVASNYLKQEGLVE</sequence>
<evidence type="ECO:0000256" key="2">
    <source>
        <dbReference type="ARBA" id="ARBA00022448"/>
    </source>
</evidence>
<dbReference type="InterPro" id="IPR000515">
    <property type="entry name" value="MetI-like"/>
</dbReference>
<dbReference type="GO" id="GO:0022857">
    <property type="term" value="F:transmembrane transporter activity"/>
    <property type="evidence" value="ECO:0007669"/>
    <property type="project" value="InterPro"/>
</dbReference>
<dbReference type="GO" id="GO:0043190">
    <property type="term" value="C:ATP-binding cassette (ABC) transporter complex"/>
    <property type="evidence" value="ECO:0007669"/>
    <property type="project" value="InterPro"/>
</dbReference>
<dbReference type="InterPro" id="IPR035906">
    <property type="entry name" value="MetI-like_sf"/>
</dbReference>
<dbReference type="Gene3D" id="3.40.190.10">
    <property type="entry name" value="Periplasmic binding protein-like II"/>
    <property type="match status" value="1"/>
</dbReference>
<keyword evidence="4 8" id="KW-1133">Transmembrane helix</keyword>
<keyword evidence="5 8" id="KW-0472">Membrane</keyword>
<evidence type="ECO:0000313" key="11">
    <source>
        <dbReference type="Proteomes" id="UP000315636"/>
    </source>
</evidence>
<accession>A0A521EY48</accession>
<dbReference type="AlphaFoldDB" id="A0A521EY48"/>
<proteinExistence type="inferred from homology"/>
<dbReference type="PANTHER" id="PTHR30177">
    <property type="entry name" value="GLYCINE BETAINE/L-PROLINE TRANSPORT SYSTEM PERMEASE PROTEIN PROW"/>
    <property type="match status" value="1"/>
</dbReference>
<feature type="transmembrane region" description="Helical" evidence="8">
    <location>
        <begin position="180"/>
        <end position="199"/>
    </location>
</feature>
<dbReference type="Pfam" id="PF04069">
    <property type="entry name" value="OpuAC"/>
    <property type="match status" value="1"/>
</dbReference>
<dbReference type="PANTHER" id="PTHR30177:SF4">
    <property type="entry name" value="OSMOPROTECTANT IMPORT PERMEASE PROTEIN OSMW"/>
    <property type="match status" value="1"/>
</dbReference>
<dbReference type="EMBL" id="FXTI01000011">
    <property type="protein sequence ID" value="SMO88756.1"/>
    <property type="molecule type" value="Genomic_DNA"/>
</dbReference>
<comment type="similarity">
    <text evidence="8">Belongs to the binding-protein-dependent transport system permease family.</text>
</comment>
<dbReference type="GO" id="GO:0031460">
    <property type="term" value="P:glycine betaine transport"/>
    <property type="evidence" value="ECO:0007669"/>
    <property type="project" value="TreeGrafter"/>
</dbReference>
<comment type="similarity">
    <text evidence="6">In the C-terminal section; belongs to the OsmX family.</text>
</comment>
<dbReference type="CDD" id="cd13610">
    <property type="entry name" value="PBP2_ChoS"/>
    <property type="match status" value="1"/>
</dbReference>
<dbReference type="Proteomes" id="UP000315636">
    <property type="component" value="Unassembled WGS sequence"/>
</dbReference>
<evidence type="ECO:0000313" key="10">
    <source>
        <dbReference type="EMBL" id="SMO88756.1"/>
    </source>
</evidence>
<evidence type="ECO:0000256" key="6">
    <source>
        <dbReference type="ARBA" id="ARBA00035642"/>
    </source>
</evidence>
<dbReference type="RefSeq" id="WP_142506454.1">
    <property type="nucleotide sequence ID" value="NZ_FXTI01000011.1"/>
</dbReference>
<dbReference type="InterPro" id="IPR007210">
    <property type="entry name" value="ABC_Gly_betaine_transp_sub-bd"/>
</dbReference>
<dbReference type="CDD" id="cd06261">
    <property type="entry name" value="TM_PBP2"/>
    <property type="match status" value="1"/>
</dbReference>
<evidence type="ECO:0000259" key="9">
    <source>
        <dbReference type="PROSITE" id="PS50928"/>
    </source>
</evidence>
<protein>
    <submittedName>
        <fullName evidence="10">Osmoprotectant transport system permease protein</fullName>
    </submittedName>
</protein>
<evidence type="ECO:0000256" key="7">
    <source>
        <dbReference type="ARBA" id="ARBA00035652"/>
    </source>
</evidence>